<feature type="compositionally biased region" description="Basic and acidic residues" evidence="2">
    <location>
        <begin position="12"/>
        <end position="22"/>
    </location>
</feature>
<keyword evidence="1" id="KW-0106">Calcium</keyword>
<dbReference type="GO" id="GO:0005509">
    <property type="term" value="F:calcium ion binding"/>
    <property type="evidence" value="ECO:0007669"/>
    <property type="project" value="InterPro"/>
</dbReference>
<feature type="domain" description="EF-hand" evidence="3">
    <location>
        <begin position="64"/>
        <end position="99"/>
    </location>
</feature>
<feature type="non-terminal residue" evidence="4">
    <location>
        <position position="1"/>
    </location>
</feature>
<dbReference type="PROSITE" id="PS50222">
    <property type="entry name" value="EF_HAND_2"/>
    <property type="match status" value="1"/>
</dbReference>
<feature type="region of interest" description="Disordered" evidence="2">
    <location>
        <begin position="1"/>
        <end position="63"/>
    </location>
</feature>
<dbReference type="AlphaFoldDB" id="X6NC08"/>
<gene>
    <name evidence="4" type="ORF">RFI_13779</name>
</gene>
<name>X6NC08_RETFI</name>
<dbReference type="SUPFAM" id="SSF47473">
    <property type="entry name" value="EF-hand"/>
    <property type="match status" value="1"/>
</dbReference>
<proteinExistence type="predicted"/>
<feature type="compositionally biased region" description="Basic residues" evidence="2">
    <location>
        <begin position="44"/>
        <end position="53"/>
    </location>
</feature>
<keyword evidence="5" id="KW-1185">Reference proteome</keyword>
<dbReference type="Pfam" id="PF00036">
    <property type="entry name" value="EF-hand_1"/>
    <property type="match status" value="1"/>
</dbReference>
<dbReference type="Gene3D" id="1.10.238.10">
    <property type="entry name" value="EF-hand"/>
    <property type="match status" value="1"/>
</dbReference>
<evidence type="ECO:0000256" key="1">
    <source>
        <dbReference type="ARBA" id="ARBA00022837"/>
    </source>
</evidence>
<sequence>TETETENENAQDDDRKKKEKIDKAKKKKKKTTKQSKTTKSGSKSNKKKNKKMVHSLPGTTEKKNSLEVLKDQLQKIDADNDGKITFDEFFSVCEHFRLDISKAEAKQIYQHSQQLTTDFQMLLCDFIDHIKEEYLSFPELSPSGLLKRLFAKTIQESSPMDRFNQILLDNIVSRNDFELRTSLKMKGGIDNDHNRSISMPQMYNPRSLISPSSFLEGSPRPERSESIHSVVSPSFITLPHSTNMYNHPMADLHEFT</sequence>
<comment type="caution">
    <text evidence="4">The sequence shown here is derived from an EMBL/GenBank/DDBJ whole genome shotgun (WGS) entry which is preliminary data.</text>
</comment>
<evidence type="ECO:0000313" key="4">
    <source>
        <dbReference type="EMBL" id="ETO23403.1"/>
    </source>
</evidence>
<feature type="compositionally biased region" description="Basic residues" evidence="2">
    <location>
        <begin position="23"/>
        <end position="33"/>
    </location>
</feature>
<accession>X6NC08</accession>
<evidence type="ECO:0000256" key="2">
    <source>
        <dbReference type="SAM" id="MobiDB-lite"/>
    </source>
</evidence>
<protein>
    <recommendedName>
        <fullName evidence="3">EF-hand domain-containing protein</fullName>
    </recommendedName>
</protein>
<dbReference type="EMBL" id="ASPP01009980">
    <property type="protein sequence ID" value="ETO23403.1"/>
    <property type="molecule type" value="Genomic_DNA"/>
</dbReference>
<dbReference type="Proteomes" id="UP000023152">
    <property type="component" value="Unassembled WGS sequence"/>
</dbReference>
<reference evidence="4 5" key="1">
    <citation type="journal article" date="2013" name="Curr. Biol.">
        <title>The Genome of the Foraminiferan Reticulomyxa filosa.</title>
        <authorList>
            <person name="Glockner G."/>
            <person name="Hulsmann N."/>
            <person name="Schleicher M."/>
            <person name="Noegel A.A."/>
            <person name="Eichinger L."/>
            <person name="Gallinger C."/>
            <person name="Pawlowski J."/>
            <person name="Sierra R."/>
            <person name="Euteneuer U."/>
            <person name="Pillet L."/>
            <person name="Moustafa A."/>
            <person name="Platzer M."/>
            <person name="Groth M."/>
            <person name="Szafranski K."/>
            <person name="Schliwa M."/>
        </authorList>
    </citation>
    <scope>NUCLEOTIDE SEQUENCE [LARGE SCALE GENOMIC DNA]</scope>
</reference>
<dbReference type="InterPro" id="IPR002048">
    <property type="entry name" value="EF_hand_dom"/>
</dbReference>
<dbReference type="SMART" id="SM00054">
    <property type="entry name" value="EFh"/>
    <property type="match status" value="1"/>
</dbReference>
<evidence type="ECO:0000313" key="5">
    <source>
        <dbReference type="Proteomes" id="UP000023152"/>
    </source>
</evidence>
<dbReference type="InterPro" id="IPR018247">
    <property type="entry name" value="EF_Hand_1_Ca_BS"/>
</dbReference>
<organism evidence="4 5">
    <name type="scientific">Reticulomyxa filosa</name>
    <dbReference type="NCBI Taxonomy" id="46433"/>
    <lineage>
        <taxon>Eukaryota</taxon>
        <taxon>Sar</taxon>
        <taxon>Rhizaria</taxon>
        <taxon>Retaria</taxon>
        <taxon>Foraminifera</taxon>
        <taxon>Monothalamids</taxon>
        <taxon>Reticulomyxidae</taxon>
        <taxon>Reticulomyxa</taxon>
    </lineage>
</organism>
<feature type="compositionally biased region" description="Acidic residues" evidence="2">
    <location>
        <begin position="1"/>
        <end position="11"/>
    </location>
</feature>
<feature type="compositionally biased region" description="Low complexity" evidence="2">
    <location>
        <begin position="34"/>
        <end position="43"/>
    </location>
</feature>
<evidence type="ECO:0000259" key="3">
    <source>
        <dbReference type="PROSITE" id="PS50222"/>
    </source>
</evidence>
<dbReference type="InterPro" id="IPR011992">
    <property type="entry name" value="EF-hand-dom_pair"/>
</dbReference>
<dbReference type="PROSITE" id="PS00018">
    <property type="entry name" value="EF_HAND_1"/>
    <property type="match status" value="1"/>
</dbReference>